<protein>
    <submittedName>
        <fullName evidence="3">Uncharacterized protein</fullName>
    </submittedName>
</protein>
<dbReference type="RefSeq" id="WP_345738995.1">
    <property type="nucleotide sequence ID" value="NZ_BAABIA010000016.1"/>
</dbReference>
<feature type="coiled-coil region" evidence="1">
    <location>
        <begin position="149"/>
        <end position="195"/>
    </location>
</feature>
<sequence length="341" mass="36778">MDETTVFGGDETGVNGDAGELVQEAATALGGEGQGGLEEAMQAVDLGLLNEEQVADLESGDAARIEQAVRAAQKSGEVRMPGRISLKAIENPEEKRSLIEATRMLRDGEAKSLREALGRVFELEGAVAKMEVEPKSAPEPEPFFQDTGVEAMELRLAQMQEECEARKQAYDYEGAEALMAEMAEARMELREAQKAGEMQQGHVAEFVAGEDASRGRVLEQYGVLLRDPQSEFNHLLDAEIALAERRNDAILSSADWPEKIASRTYQKYEVLMGGGVADPWAGGPGNRAVSAPRTGVRMPGSPVGVGANSTALTASAALSEFERLSPEEQKSVLDQLDRNRL</sequence>
<accession>A0ABP9PR31</accession>
<proteinExistence type="predicted"/>
<evidence type="ECO:0000256" key="1">
    <source>
        <dbReference type="SAM" id="Coils"/>
    </source>
</evidence>
<comment type="caution">
    <text evidence="3">The sequence shown here is derived from an EMBL/GenBank/DDBJ whole genome shotgun (WGS) entry which is preliminary data.</text>
</comment>
<organism evidence="3 4">
    <name type="scientific">Prosthecobacter algae</name>
    <dbReference type="NCBI Taxonomy" id="1144682"/>
    <lineage>
        <taxon>Bacteria</taxon>
        <taxon>Pseudomonadati</taxon>
        <taxon>Verrucomicrobiota</taxon>
        <taxon>Verrucomicrobiia</taxon>
        <taxon>Verrucomicrobiales</taxon>
        <taxon>Verrucomicrobiaceae</taxon>
        <taxon>Prosthecobacter</taxon>
    </lineage>
</organism>
<evidence type="ECO:0000313" key="3">
    <source>
        <dbReference type="EMBL" id="GAA5149947.1"/>
    </source>
</evidence>
<name>A0ABP9PR31_9BACT</name>
<evidence type="ECO:0000313" key="4">
    <source>
        <dbReference type="Proteomes" id="UP001499852"/>
    </source>
</evidence>
<dbReference type="Proteomes" id="UP001499852">
    <property type="component" value="Unassembled WGS sequence"/>
</dbReference>
<keyword evidence="1" id="KW-0175">Coiled coil</keyword>
<feature type="region of interest" description="Disordered" evidence="2">
    <location>
        <begin position="322"/>
        <end position="341"/>
    </location>
</feature>
<keyword evidence="4" id="KW-1185">Reference proteome</keyword>
<evidence type="ECO:0000256" key="2">
    <source>
        <dbReference type="SAM" id="MobiDB-lite"/>
    </source>
</evidence>
<gene>
    <name evidence="3" type="ORF">GCM10023213_48300</name>
</gene>
<reference evidence="4" key="1">
    <citation type="journal article" date="2019" name="Int. J. Syst. Evol. Microbiol.">
        <title>The Global Catalogue of Microorganisms (GCM) 10K type strain sequencing project: providing services to taxonomists for standard genome sequencing and annotation.</title>
        <authorList>
            <consortium name="The Broad Institute Genomics Platform"/>
            <consortium name="The Broad Institute Genome Sequencing Center for Infectious Disease"/>
            <person name="Wu L."/>
            <person name="Ma J."/>
        </authorList>
    </citation>
    <scope>NUCLEOTIDE SEQUENCE [LARGE SCALE GENOMIC DNA]</scope>
    <source>
        <strain evidence="4">JCM 18053</strain>
    </source>
</reference>
<dbReference type="EMBL" id="BAABIA010000016">
    <property type="protein sequence ID" value="GAA5149947.1"/>
    <property type="molecule type" value="Genomic_DNA"/>
</dbReference>